<reference evidence="2" key="1">
    <citation type="submission" date="2022-07" db="EMBL/GenBank/DDBJ databases">
        <title>Phylogenomic reconstructions and comparative analyses of Kickxellomycotina fungi.</title>
        <authorList>
            <person name="Reynolds N.K."/>
            <person name="Stajich J.E."/>
            <person name="Barry K."/>
            <person name="Grigoriev I.V."/>
            <person name="Crous P."/>
            <person name="Smith M.E."/>
        </authorList>
    </citation>
    <scope>NUCLEOTIDE SEQUENCE</scope>
    <source>
        <strain evidence="2">NRRL 1565</strain>
    </source>
</reference>
<dbReference type="EMBL" id="JANBUO010004107">
    <property type="protein sequence ID" value="KAJ2788400.1"/>
    <property type="molecule type" value="Genomic_DNA"/>
</dbReference>
<sequence length="106" mass="11521">MAASASGGPAMDAAHRMTVPSSLSRARSADSKHYYQQLMQLQLQFQMKQQQQQQQKRGALPAPAADPASRLMRTSTAPTGRTNAASDFSARGLVREALELDKLYGK</sequence>
<evidence type="ECO:0000256" key="1">
    <source>
        <dbReference type="SAM" id="MobiDB-lite"/>
    </source>
</evidence>
<name>A0A9W8HTZ1_9FUNG</name>
<dbReference type="OrthoDB" id="286814at2759"/>
<gene>
    <name evidence="2" type="ORF">H4R20_007387</name>
</gene>
<feature type="compositionally biased region" description="Low complexity" evidence="1">
    <location>
        <begin position="47"/>
        <end position="56"/>
    </location>
</feature>
<accession>A0A9W8HTZ1</accession>
<protein>
    <submittedName>
        <fullName evidence="2">Uncharacterized protein</fullName>
    </submittedName>
</protein>
<organism evidence="2 3">
    <name type="scientific">Coemansia guatemalensis</name>
    <dbReference type="NCBI Taxonomy" id="2761395"/>
    <lineage>
        <taxon>Eukaryota</taxon>
        <taxon>Fungi</taxon>
        <taxon>Fungi incertae sedis</taxon>
        <taxon>Zoopagomycota</taxon>
        <taxon>Kickxellomycotina</taxon>
        <taxon>Kickxellomycetes</taxon>
        <taxon>Kickxellales</taxon>
        <taxon>Kickxellaceae</taxon>
        <taxon>Coemansia</taxon>
    </lineage>
</organism>
<dbReference type="AlphaFoldDB" id="A0A9W8HTZ1"/>
<proteinExistence type="predicted"/>
<feature type="compositionally biased region" description="Polar residues" evidence="1">
    <location>
        <begin position="72"/>
        <end position="86"/>
    </location>
</feature>
<evidence type="ECO:0000313" key="3">
    <source>
        <dbReference type="Proteomes" id="UP001140094"/>
    </source>
</evidence>
<feature type="region of interest" description="Disordered" evidence="1">
    <location>
        <begin position="47"/>
        <end position="89"/>
    </location>
</feature>
<feature type="region of interest" description="Disordered" evidence="1">
    <location>
        <begin position="1"/>
        <end position="31"/>
    </location>
</feature>
<dbReference type="Proteomes" id="UP001140094">
    <property type="component" value="Unassembled WGS sequence"/>
</dbReference>
<evidence type="ECO:0000313" key="2">
    <source>
        <dbReference type="EMBL" id="KAJ2788400.1"/>
    </source>
</evidence>
<keyword evidence="3" id="KW-1185">Reference proteome</keyword>
<comment type="caution">
    <text evidence="2">The sequence shown here is derived from an EMBL/GenBank/DDBJ whole genome shotgun (WGS) entry which is preliminary data.</text>
</comment>